<dbReference type="GO" id="GO:0003697">
    <property type="term" value="F:single-stranded DNA binding"/>
    <property type="evidence" value="ECO:0007669"/>
    <property type="project" value="InterPro"/>
</dbReference>
<reference evidence="2" key="1">
    <citation type="journal article" date="2010" name="Science">
        <title>Signatures of adaptation to obligate biotrophy in the Hyaloperonospora arabidopsidis genome.</title>
        <authorList>
            <person name="Baxter L."/>
            <person name="Tripathy S."/>
            <person name="Ishaque N."/>
            <person name="Boot N."/>
            <person name="Cabral A."/>
            <person name="Kemen E."/>
            <person name="Thines M."/>
            <person name="Ah-Fong A."/>
            <person name="Anderson R."/>
            <person name="Badejoko W."/>
            <person name="Bittner-Eddy P."/>
            <person name="Boore J.L."/>
            <person name="Chibucos M.C."/>
            <person name="Coates M."/>
            <person name="Dehal P."/>
            <person name="Delehaunty K."/>
            <person name="Dong S."/>
            <person name="Downton P."/>
            <person name="Dumas B."/>
            <person name="Fabro G."/>
            <person name="Fronick C."/>
            <person name="Fuerstenberg S.I."/>
            <person name="Fulton L."/>
            <person name="Gaulin E."/>
            <person name="Govers F."/>
            <person name="Hughes L."/>
            <person name="Humphray S."/>
            <person name="Jiang R.H."/>
            <person name="Judelson H."/>
            <person name="Kamoun S."/>
            <person name="Kyung K."/>
            <person name="Meijer H."/>
            <person name="Minx P."/>
            <person name="Morris P."/>
            <person name="Nelson J."/>
            <person name="Phuntumart V."/>
            <person name="Qutob D."/>
            <person name="Rehmany A."/>
            <person name="Rougon-Cardoso A."/>
            <person name="Ryden P."/>
            <person name="Torto-Alalibo T."/>
            <person name="Studholme D."/>
            <person name="Wang Y."/>
            <person name="Win J."/>
            <person name="Wood J."/>
            <person name="Clifton S.W."/>
            <person name="Rogers J."/>
            <person name="Van den Ackerveken G."/>
            <person name="Jones J.D."/>
            <person name="McDowell J.M."/>
            <person name="Beynon J."/>
            <person name="Tyler B.M."/>
        </authorList>
    </citation>
    <scope>NUCLEOTIDE SEQUENCE [LARGE SCALE GENOMIC DNA]</scope>
    <source>
        <strain evidence="2">Emoy2</strain>
    </source>
</reference>
<dbReference type="PANTHER" id="PTHR14944:SF2">
    <property type="entry name" value="RPA-RELATED PROTEIN RADX"/>
    <property type="match status" value="1"/>
</dbReference>
<dbReference type="VEuPathDB" id="FungiDB:HpaG808699"/>
<keyword evidence="2" id="KW-1185">Reference proteome</keyword>
<dbReference type="HOGENOM" id="CLU_018229_0_0_1"/>
<dbReference type="InterPro" id="IPR040893">
    <property type="entry name" value="RADX"/>
</dbReference>
<evidence type="ECO:0000313" key="2">
    <source>
        <dbReference type="Proteomes" id="UP000011713"/>
    </source>
</evidence>
<dbReference type="OMA" id="WLECNFV"/>
<dbReference type="EMBL" id="JH598582">
    <property type="status" value="NOT_ANNOTATED_CDS"/>
    <property type="molecule type" value="Genomic_DNA"/>
</dbReference>
<dbReference type="InParanoid" id="M4BQL0"/>
<proteinExistence type="predicted"/>
<dbReference type="PANTHER" id="PTHR14944">
    <property type="entry name" value="RPA-RELATED PROTEIN RADX"/>
    <property type="match status" value="1"/>
</dbReference>
<protein>
    <submittedName>
        <fullName evidence="1">Uncharacterized protein</fullName>
    </submittedName>
</protein>
<dbReference type="AlphaFoldDB" id="M4BQL0"/>
<accession>M4BQL0</accession>
<reference evidence="1" key="2">
    <citation type="submission" date="2015-06" db="UniProtKB">
        <authorList>
            <consortium name="EnsemblProtists"/>
        </authorList>
    </citation>
    <scope>IDENTIFICATION</scope>
    <source>
        <strain evidence="1">Emoy2</strain>
    </source>
</reference>
<sequence length="746" mass="83583">MVDPTLQTQMGETFQDTHDVFDVLVSDGSTKTKTIIDPSCHRLVYTRALQVQSIIRVHKFKVVQIDAAEGRGPKRSRRRRSVVVLEEIDVVSPCHKDGNVCIAGDPQKDETLLRSTERLEFLSAVHPREVELLPLMGRRVYYLPLRSDHYALDWACSFTGGEAEEDSPLDELEKDWARRYGVSEATNVDNDDGGVCNGPNEVKSTAVVAWSTDPEYCSDLFTPECKKVYTILEVLEKIQHDETNGGSSKLYPPMLGAIRVKSQLINLGDPDIANPFPFAFNAVVVDSTGVFEVLFLGPMCAKYYLSLHEGDLIQFRGYSTISPHKLQTTLTTSPLIYYGPGSSGSALHVPRRYWKVLETSKVAPRLLQGNDDISSLSQQTGSGSNSHLRPSWLECSFVTTLNTLHWDNKALGSLHMMYFDFVGVLSNVGKVCLGRNRKADDKGPRTTVYRWVKMIDSSSPHELVVRVNEGSQPAVFRSLEAGNTLMITKLQWAVLSGANTSGDRIQYATTSEFSVFRVNEAVTPFHSIEECSLNNRFASNVRKNAVIATDEVTKESSMITHTERKYRLRNSLPTGVEEFKQVFGLTVSSLSDLSMLQLHSEAYEYRHVGFVGQVRAVIDETDPTKGGPSILLQLRERKNTEQMLTVAVTSNALYQRPSIKRSVKAVTPPEALPLIRLLPAAVIDDIYVKALRERVRSSWTGRQTLSLPFIEEYLIHSDWNYFFSLQFYRDGIGHVTWTVDAILVVP</sequence>
<dbReference type="Gene3D" id="2.40.50.140">
    <property type="entry name" value="Nucleic acid-binding proteins"/>
    <property type="match status" value="1"/>
</dbReference>
<dbReference type="EnsemblProtists" id="HpaT808699">
    <property type="protein sequence ID" value="HpaP808699"/>
    <property type="gene ID" value="HpaG808699"/>
</dbReference>
<evidence type="ECO:0000313" key="1">
    <source>
        <dbReference type="EnsemblProtists" id="HpaP808699"/>
    </source>
</evidence>
<dbReference type="Proteomes" id="UP000011713">
    <property type="component" value="Unassembled WGS sequence"/>
</dbReference>
<dbReference type="eggNOG" id="ENOG502R9DE">
    <property type="taxonomic scope" value="Eukaryota"/>
</dbReference>
<name>M4BQL0_HYAAE</name>
<organism evidence="1 2">
    <name type="scientific">Hyaloperonospora arabidopsidis (strain Emoy2)</name>
    <name type="common">Downy mildew agent</name>
    <name type="synonym">Peronospora arabidopsidis</name>
    <dbReference type="NCBI Taxonomy" id="559515"/>
    <lineage>
        <taxon>Eukaryota</taxon>
        <taxon>Sar</taxon>
        <taxon>Stramenopiles</taxon>
        <taxon>Oomycota</taxon>
        <taxon>Peronosporomycetes</taxon>
        <taxon>Peronosporales</taxon>
        <taxon>Peronosporaceae</taxon>
        <taxon>Hyaloperonospora</taxon>
    </lineage>
</organism>
<dbReference type="InterPro" id="IPR012340">
    <property type="entry name" value="NA-bd_OB-fold"/>
</dbReference>